<evidence type="ECO:0000256" key="3">
    <source>
        <dbReference type="ARBA" id="ARBA00022723"/>
    </source>
</evidence>
<dbReference type="InterPro" id="IPR014756">
    <property type="entry name" value="Ig_E-set"/>
</dbReference>
<dbReference type="Pfam" id="PF03404">
    <property type="entry name" value="Mo-co_dimer"/>
    <property type="match status" value="1"/>
</dbReference>
<sequence>MASSHRSEMIVRQDSPANLEFPFETLSDRLTPPGQFYVRSHFPVPELSAADWRLDISGLTRQPLSLTLADLHAMVSHTVTVTLECAGNNRSFLTPKVDGVAWDLGAVSTAEWTGVPLSAVLERAGLQAGVQEVVLCGADRGCLYEPVKTPGIIAYERSVPLQKARSDVLLAYAMNGQPLTAQHGFPLRAIVPGWYGMASVKWLRGIHLTDTPFQGFFQTLDYSYWEQSGPLSPQMTPLSAMQVKAQIARPAAGETVAAGQPYSVTGAAWTGEAEITGVEVSTDGGLTWAEAELTDPPEAHVWRRWQYLWQAPNTPGQVTLLARATDSAGCTQPSEHAPGRGKYMITFPLPVTVLLE</sequence>
<dbReference type="PRINTS" id="PR00407">
    <property type="entry name" value="EUMOPTERIN"/>
</dbReference>
<comment type="caution">
    <text evidence="7">The sequence shown here is derived from an EMBL/GenBank/DDBJ whole genome shotgun (WGS) entry which is preliminary data.</text>
</comment>
<dbReference type="InterPro" id="IPR000572">
    <property type="entry name" value="OxRdtase_Mopterin-bd_dom"/>
</dbReference>
<dbReference type="EMBL" id="JBHLYR010000063">
    <property type="protein sequence ID" value="MFB9994520.1"/>
    <property type="molecule type" value="Genomic_DNA"/>
</dbReference>
<protein>
    <submittedName>
        <fullName evidence="7">Sulfite oxidase</fullName>
    </submittedName>
</protein>
<dbReference type="InterPro" id="IPR008335">
    <property type="entry name" value="Mopterin_OxRdtase_euk"/>
</dbReference>
<keyword evidence="2" id="KW-0500">Molybdenum</keyword>
<dbReference type="Proteomes" id="UP001589733">
    <property type="component" value="Unassembled WGS sequence"/>
</dbReference>
<evidence type="ECO:0000259" key="6">
    <source>
        <dbReference type="Pfam" id="PF03404"/>
    </source>
</evidence>
<keyword evidence="8" id="KW-1185">Reference proteome</keyword>
<dbReference type="SUPFAM" id="SSF56524">
    <property type="entry name" value="Oxidoreductase molybdopterin-binding domain"/>
    <property type="match status" value="1"/>
</dbReference>
<evidence type="ECO:0000313" key="8">
    <source>
        <dbReference type="Proteomes" id="UP001589733"/>
    </source>
</evidence>
<dbReference type="Pfam" id="PF00174">
    <property type="entry name" value="Oxidored_molyb"/>
    <property type="match status" value="1"/>
</dbReference>
<dbReference type="SUPFAM" id="SSF81296">
    <property type="entry name" value="E set domains"/>
    <property type="match status" value="1"/>
</dbReference>
<accession>A0ABV6B6I2</accession>
<evidence type="ECO:0000259" key="5">
    <source>
        <dbReference type="Pfam" id="PF00174"/>
    </source>
</evidence>
<evidence type="ECO:0000256" key="4">
    <source>
        <dbReference type="ARBA" id="ARBA00023002"/>
    </source>
</evidence>
<evidence type="ECO:0000256" key="2">
    <source>
        <dbReference type="ARBA" id="ARBA00022505"/>
    </source>
</evidence>
<dbReference type="PANTHER" id="PTHR19372">
    <property type="entry name" value="SULFITE REDUCTASE"/>
    <property type="match status" value="1"/>
</dbReference>
<organism evidence="7 8">
    <name type="scientific">Deinococcus oregonensis</name>
    <dbReference type="NCBI Taxonomy" id="1805970"/>
    <lineage>
        <taxon>Bacteria</taxon>
        <taxon>Thermotogati</taxon>
        <taxon>Deinococcota</taxon>
        <taxon>Deinococci</taxon>
        <taxon>Deinococcales</taxon>
        <taxon>Deinococcaceae</taxon>
        <taxon>Deinococcus</taxon>
    </lineage>
</organism>
<dbReference type="CDD" id="cd02110">
    <property type="entry name" value="SO_family_Moco_dimer"/>
    <property type="match status" value="1"/>
</dbReference>
<dbReference type="Gene3D" id="2.60.40.650">
    <property type="match status" value="1"/>
</dbReference>
<dbReference type="InterPro" id="IPR036374">
    <property type="entry name" value="OxRdtase_Mopterin-bd_sf"/>
</dbReference>
<gene>
    <name evidence="7" type="ORF">ACFFLM_21415</name>
</gene>
<reference evidence="7 8" key="1">
    <citation type="submission" date="2024-09" db="EMBL/GenBank/DDBJ databases">
        <authorList>
            <person name="Sun Q."/>
            <person name="Mori K."/>
        </authorList>
    </citation>
    <scope>NUCLEOTIDE SEQUENCE [LARGE SCALE GENOMIC DNA]</scope>
    <source>
        <strain evidence="7 8">JCM 13503</strain>
    </source>
</reference>
<dbReference type="RefSeq" id="WP_380015486.1">
    <property type="nucleotide sequence ID" value="NZ_JBHLYR010000063.1"/>
</dbReference>
<evidence type="ECO:0000256" key="1">
    <source>
        <dbReference type="ARBA" id="ARBA00001924"/>
    </source>
</evidence>
<feature type="domain" description="Moybdenum cofactor oxidoreductase dimerisation" evidence="6">
    <location>
        <begin position="239"/>
        <end position="336"/>
    </location>
</feature>
<dbReference type="PANTHER" id="PTHR19372:SF7">
    <property type="entry name" value="SULFITE OXIDASE, MITOCHONDRIAL"/>
    <property type="match status" value="1"/>
</dbReference>
<keyword evidence="4" id="KW-0560">Oxidoreductase</keyword>
<feature type="domain" description="Oxidoreductase molybdopterin-binding" evidence="5">
    <location>
        <begin position="41"/>
        <end position="216"/>
    </location>
</feature>
<evidence type="ECO:0000313" key="7">
    <source>
        <dbReference type="EMBL" id="MFB9994520.1"/>
    </source>
</evidence>
<dbReference type="Gene3D" id="3.90.420.10">
    <property type="entry name" value="Oxidoreductase, molybdopterin-binding domain"/>
    <property type="match status" value="1"/>
</dbReference>
<proteinExistence type="predicted"/>
<comment type="cofactor">
    <cofactor evidence="1">
        <name>Mo-molybdopterin</name>
        <dbReference type="ChEBI" id="CHEBI:71302"/>
    </cofactor>
</comment>
<keyword evidence="3" id="KW-0479">Metal-binding</keyword>
<dbReference type="InterPro" id="IPR005066">
    <property type="entry name" value="MoCF_OxRdtse_dimer"/>
</dbReference>
<name>A0ABV6B6I2_9DEIO</name>